<keyword evidence="6" id="KW-0106">Calcium</keyword>
<evidence type="ECO:0000256" key="5">
    <source>
        <dbReference type="ARBA" id="ARBA00022734"/>
    </source>
</evidence>
<comment type="function">
    <text evidence="1">Acts as a defensive agent. Recognizes blood group fucosylated oligosaccharides including A, B, H and Lewis B-type antigens. Does not recognize Lewis A antigen and has low affinity for monovalent haptens.</text>
</comment>
<evidence type="ECO:0000256" key="3">
    <source>
        <dbReference type="ARBA" id="ARBA00011233"/>
    </source>
</evidence>
<dbReference type="GO" id="GO:0001868">
    <property type="term" value="P:regulation of complement activation, lectin pathway"/>
    <property type="evidence" value="ECO:0007669"/>
    <property type="project" value="UniProtKB-ARBA"/>
</dbReference>
<dbReference type="VEuPathDB" id="VectorBase:BGLB039526"/>
<dbReference type="AlphaFoldDB" id="A0A2C9M7Q2"/>
<name>A0A2C9M7Q2_BIOGL</name>
<keyword evidence="4" id="KW-0479">Metal-binding</keyword>
<organism evidence="9 10">
    <name type="scientific">Biomphalaria glabrata</name>
    <name type="common">Bloodfluke planorb</name>
    <name type="synonym">Freshwater snail</name>
    <dbReference type="NCBI Taxonomy" id="6526"/>
    <lineage>
        <taxon>Eukaryota</taxon>
        <taxon>Metazoa</taxon>
        <taxon>Spiralia</taxon>
        <taxon>Lophotrochozoa</taxon>
        <taxon>Mollusca</taxon>
        <taxon>Gastropoda</taxon>
        <taxon>Heterobranchia</taxon>
        <taxon>Euthyneura</taxon>
        <taxon>Panpulmonata</taxon>
        <taxon>Hygrophila</taxon>
        <taxon>Lymnaeoidea</taxon>
        <taxon>Planorbidae</taxon>
        <taxon>Biomphalaria</taxon>
    </lineage>
</organism>
<feature type="domain" description="Fucolectin tachylectin-4 pentraxin-1" evidence="8">
    <location>
        <begin position="37"/>
        <end position="188"/>
    </location>
</feature>
<dbReference type="KEGG" id="bgt:106058756"/>
<comment type="similarity">
    <text evidence="2">Belongs to the fucolectin family.</text>
</comment>
<protein>
    <recommendedName>
        <fullName evidence="8">Fucolectin tachylectin-4 pentraxin-1 domain-containing protein</fullName>
    </recommendedName>
</protein>
<evidence type="ECO:0000256" key="4">
    <source>
        <dbReference type="ARBA" id="ARBA00022723"/>
    </source>
</evidence>
<dbReference type="GO" id="GO:0046872">
    <property type="term" value="F:metal ion binding"/>
    <property type="evidence" value="ECO:0007669"/>
    <property type="project" value="UniProtKB-KW"/>
</dbReference>
<gene>
    <name evidence="9" type="primary">106058756</name>
</gene>
<dbReference type="EnsemblMetazoa" id="BGLB039526-RA">
    <property type="protein sequence ID" value="BGLB039526-PA"/>
    <property type="gene ID" value="BGLB039526"/>
</dbReference>
<dbReference type="PANTHER" id="PTHR45713:SF6">
    <property type="entry name" value="F5_8 TYPE C DOMAIN-CONTAINING PROTEIN"/>
    <property type="match status" value="1"/>
</dbReference>
<dbReference type="SMART" id="SM00607">
    <property type="entry name" value="FTP"/>
    <property type="match status" value="1"/>
</dbReference>
<accession>A0A2C9M7Q2</accession>
<sequence length="225" mass="25035">MDSTTSDYRCEINDTITRLTVRGSSLNGLCSLYISGGRNVALKQTAEQTETMGTYSASLAVDGDTNSDFQYNSCTHTTIDSALSVYPASWTLILDNPRVVNRITIFNRVDCCTERLETFSLLLLDSDNNSIWTYDNPEASVVYRLNTLQQKPVKTVRILATKNDTTFHFPILTLCEVLVFGDCELGTWGLECTSPCPIECRGLCQQETGKCYQCLGYLDPPHCST</sequence>
<dbReference type="GO" id="GO:0042806">
    <property type="term" value="F:fucose binding"/>
    <property type="evidence" value="ECO:0007669"/>
    <property type="project" value="UniProtKB-ARBA"/>
</dbReference>
<dbReference type="InterPro" id="IPR008979">
    <property type="entry name" value="Galactose-bd-like_sf"/>
</dbReference>
<evidence type="ECO:0000256" key="6">
    <source>
        <dbReference type="ARBA" id="ARBA00022837"/>
    </source>
</evidence>
<evidence type="ECO:0000313" key="9">
    <source>
        <dbReference type="EnsemblMetazoa" id="BGLB039526-PA"/>
    </source>
</evidence>
<dbReference type="GO" id="GO:0010185">
    <property type="term" value="P:regulation of cellular defense response"/>
    <property type="evidence" value="ECO:0007669"/>
    <property type="project" value="UniProtKB-ARBA"/>
</dbReference>
<dbReference type="Pfam" id="PF22633">
    <property type="entry name" value="F5_F8_type_C_2"/>
    <property type="match status" value="1"/>
</dbReference>
<proteinExistence type="inferred from homology"/>
<dbReference type="InterPro" id="IPR006585">
    <property type="entry name" value="FTP1"/>
</dbReference>
<evidence type="ECO:0000256" key="7">
    <source>
        <dbReference type="ARBA" id="ARBA00023157"/>
    </source>
</evidence>
<dbReference type="OrthoDB" id="6158807at2759"/>
<dbReference type="VEuPathDB" id="VectorBase:BGLAX_036159"/>
<dbReference type="STRING" id="6526.A0A2C9M7Q2"/>
<evidence type="ECO:0000256" key="1">
    <source>
        <dbReference type="ARBA" id="ARBA00002219"/>
    </source>
</evidence>
<dbReference type="PANTHER" id="PTHR45713">
    <property type="entry name" value="FTP DOMAIN-CONTAINING PROTEIN"/>
    <property type="match status" value="1"/>
</dbReference>
<keyword evidence="5" id="KW-0430">Lectin</keyword>
<evidence type="ECO:0000313" key="10">
    <source>
        <dbReference type="Proteomes" id="UP000076420"/>
    </source>
</evidence>
<dbReference type="SUPFAM" id="SSF49785">
    <property type="entry name" value="Galactose-binding domain-like"/>
    <property type="match status" value="1"/>
</dbReference>
<reference evidence="9" key="1">
    <citation type="submission" date="2020-05" db="UniProtKB">
        <authorList>
            <consortium name="EnsemblMetazoa"/>
        </authorList>
    </citation>
    <scope>IDENTIFICATION</scope>
    <source>
        <strain evidence="9">BB02</strain>
    </source>
</reference>
<evidence type="ECO:0000256" key="2">
    <source>
        <dbReference type="ARBA" id="ARBA00010147"/>
    </source>
</evidence>
<dbReference type="Gene3D" id="2.60.120.260">
    <property type="entry name" value="Galactose-binding domain-like"/>
    <property type="match status" value="1"/>
</dbReference>
<comment type="subunit">
    <text evidence="3">Homotrimer.</text>
</comment>
<dbReference type="Proteomes" id="UP000076420">
    <property type="component" value="Unassembled WGS sequence"/>
</dbReference>
<evidence type="ECO:0000259" key="8">
    <source>
        <dbReference type="SMART" id="SM00607"/>
    </source>
</evidence>
<dbReference type="InterPro" id="IPR051941">
    <property type="entry name" value="BG_Antigen-Binding_Lectin"/>
</dbReference>
<keyword evidence="7" id="KW-1015">Disulfide bond</keyword>